<evidence type="ECO:0000313" key="3">
    <source>
        <dbReference type="Proteomes" id="UP000694864"/>
    </source>
</evidence>
<dbReference type="PANTHER" id="PTHR31066:SF102">
    <property type="entry name" value="PB1 DOMAIN-CONTAINING PROTEIN"/>
    <property type="match status" value="1"/>
</dbReference>
<accession>A0ABM0TKS5</accession>
<gene>
    <name evidence="4" type="primary">LOC104712615</name>
</gene>
<sequence>MSINVVLASRKVYTTRSYITYNILLLRACIKIVDMVPSKSTTVKFLCSYGGRITPRYPDGKLRYHGGDTRVLSVTRSVSFTELASKISAVCGMTVSTLRCQLPTDDLDALVTVTSDEDLNNLMEEYDLASMTPVKIRVFLSPLKSMTKTSSPTSSNASSSSSKSSRSRSPTSSTSPTKETCPSCVERTMRNNGCYVRRSPSHNQFYQSHQQLK</sequence>
<dbReference type="PANTHER" id="PTHR31066">
    <property type="entry name" value="OS05G0427100 PROTEIN-RELATED"/>
    <property type="match status" value="1"/>
</dbReference>
<proteinExistence type="predicted"/>
<dbReference type="InterPro" id="IPR053198">
    <property type="entry name" value="Gynoecium_Dev_Regulator"/>
</dbReference>
<evidence type="ECO:0000256" key="1">
    <source>
        <dbReference type="SAM" id="MobiDB-lite"/>
    </source>
</evidence>
<dbReference type="SUPFAM" id="SSF54277">
    <property type="entry name" value="CAD &amp; PB1 domains"/>
    <property type="match status" value="1"/>
</dbReference>
<protein>
    <submittedName>
        <fullName evidence="4">Uncharacterized protein LOC104712615</fullName>
    </submittedName>
</protein>
<dbReference type="Gene3D" id="3.10.20.90">
    <property type="entry name" value="Phosphatidylinositol 3-kinase Catalytic Subunit, Chain A, domain 1"/>
    <property type="match status" value="1"/>
</dbReference>
<dbReference type="InterPro" id="IPR000270">
    <property type="entry name" value="PB1_dom"/>
</dbReference>
<dbReference type="CDD" id="cd06410">
    <property type="entry name" value="PB1_UP2"/>
    <property type="match status" value="1"/>
</dbReference>
<dbReference type="Pfam" id="PF00564">
    <property type="entry name" value="PB1"/>
    <property type="match status" value="1"/>
</dbReference>
<organism evidence="3 4">
    <name type="scientific">Camelina sativa</name>
    <name type="common">False flax</name>
    <name type="synonym">Myagrum sativum</name>
    <dbReference type="NCBI Taxonomy" id="90675"/>
    <lineage>
        <taxon>Eukaryota</taxon>
        <taxon>Viridiplantae</taxon>
        <taxon>Streptophyta</taxon>
        <taxon>Embryophyta</taxon>
        <taxon>Tracheophyta</taxon>
        <taxon>Spermatophyta</taxon>
        <taxon>Magnoliopsida</taxon>
        <taxon>eudicotyledons</taxon>
        <taxon>Gunneridae</taxon>
        <taxon>Pentapetalae</taxon>
        <taxon>rosids</taxon>
        <taxon>malvids</taxon>
        <taxon>Brassicales</taxon>
        <taxon>Brassicaceae</taxon>
        <taxon>Camelineae</taxon>
        <taxon>Camelina</taxon>
    </lineage>
</organism>
<reference evidence="4" key="2">
    <citation type="submission" date="2025-08" db="UniProtKB">
        <authorList>
            <consortium name="RefSeq"/>
        </authorList>
    </citation>
    <scope>IDENTIFICATION</scope>
    <source>
        <tissue evidence="4">Leaf</tissue>
    </source>
</reference>
<dbReference type="SMART" id="SM00666">
    <property type="entry name" value="PB1"/>
    <property type="match status" value="1"/>
</dbReference>
<evidence type="ECO:0000259" key="2">
    <source>
        <dbReference type="SMART" id="SM00666"/>
    </source>
</evidence>
<feature type="compositionally biased region" description="Low complexity" evidence="1">
    <location>
        <begin position="146"/>
        <end position="183"/>
    </location>
</feature>
<dbReference type="RefSeq" id="XP_010427847.2">
    <property type="nucleotide sequence ID" value="XM_010429545.2"/>
</dbReference>
<name>A0ABM0TKS5_CAMSA</name>
<reference evidence="3" key="1">
    <citation type="journal article" date="2014" name="Nat. Commun.">
        <title>The emerging biofuel crop Camelina sativa retains a highly undifferentiated hexaploid genome structure.</title>
        <authorList>
            <person name="Kagale S."/>
            <person name="Koh C."/>
            <person name="Nixon J."/>
            <person name="Bollina V."/>
            <person name="Clarke W.E."/>
            <person name="Tuteja R."/>
            <person name="Spillane C."/>
            <person name="Robinson S.J."/>
            <person name="Links M.G."/>
            <person name="Clarke C."/>
            <person name="Higgins E.E."/>
            <person name="Huebert T."/>
            <person name="Sharpe A.G."/>
            <person name="Parkin I.A."/>
        </authorList>
    </citation>
    <scope>NUCLEOTIDE SEQUENCE [LARGE SCALE GENOMIC DNA]</scope>
    <source>
        <strain evidence="3">cv. DH55</strain>
    </source>
</reference>
<feature type="region of interest" description="Disordered" evidence="1">
    <location>
        <begin position="146"/>
        <end position="184"/>
    </location>
</feature>
<dbReference type="Proteomes" id="UP000694864">
    <property type="component" value="Chromosome 9"/>
</dbReference>
<keyword evidence="3" id="KW-1185">Reference proteome</keyword>
<feature type="domain" description="PB1" evidence="2">
    <location>
        <begin position="57"/>
        <end position="141"/>
    </location>
</feature>
<evidence type="ECO:0000313" key="4">
    <source>
        <dbReference type="RefSeq" id="XP_010427847.2"/>
    </source>
</evidence>
<dbReference type="GeneID" id="104712615"/>